<dbReference type="EMBL" id="JRES01000809">
    <property type="protein sequence ID" value="KNC28222.1"/>
    <property type="molecule type" value="Genomic_DNA"/>
</dbReference>
<keyword evidence="2" id="KW-1185">Reference proteome</keyword>
<protein>
    <submittedName>
        <fullName evidence="1">Uncharacterized protein</fullName>
    </submittedName>
</protein>
<dbReference type="AlphaFoldDB" id="A0A0L0C7I6"/>
<organism evidence="1 2">
    <name type="scientific">Lucilia cuprina</name>
    <name type="common">Green bottle fly</name>
    <name type="synonym">Australian sheep blowfly</name>
    <dbReference type="NCBI Taxonomy" id="7375"/>
    <lineage>
        <taxon>Eukaryota</taxon>
        <taxon>Metazoa</taxon>
        <taxon>Ecdysozoa</taxon>
        <taxon>Arthropoda</taxon>
        <taxon>Hexapoda</taxon>
        <taxon>Insecta</taxon>
        <taxon>Pterygota</taxon>
        <taxon>Neoptera</taxon>
        <taxon>Endopterygota</taxon>
        <taxon>Diptera</taxon>
        <taxon>Brachycera</taxon>
        <taxon>Muscomorpha</taxon>
        <taxon>Oestroidea</taxon>
        <taxon>Calliphoridae</taxon>
        <taxon>Luciliinae</taxon>
        <taxon>Lucilia</taxon>
    </lineage>
</organism>
<evidence type="ECO:0000313" key="1">
    <source>
        <dbReference type="EMBL" id="KNC28222.1"/>
    </source>
</evidence>
<dbReference type="STRING" id="7375.A0A0L0C7I6"/>
<gene>
    <name evidence="1" type="ORF">FF38_14132</name>
</gene>
<comment type="caution">
    <text evidence="1">The sequence shown here is derived from an EMBL/GenBank/DDBJ whole genome shotgun (WGS) entry which is preliminary data.</text>
</comment>
<sequence>MQSPDLCLSPSMTRPLQCMTSPVAVLRNYRHNPWIGGPGVLPSPTSSLITNEDSNPPGLTPCDAIDSASDSGIDDISIAENMSPLKRPYEQQQQQKKQIENVYGMKAAAVIVNSNNNNKIIQIDNDNIVKIANNNNKLNEMIKANGLKATPNTTTTSTSAILMHEVDLPKKLQEVEEEDGATMCKRKRSISYLDSSNPLMTPFLMDLCNDDYHMTTKEYLQDNDIENVLNEWPVDLV</sequence>
<name>A0A0L0C7I6_LUCCU</name>
<accession>A0A0L0C7I6</accession>
<dbReference type="Proteomes" id="UP000037069">
    <property type="component" value="Unassembled WGS sequence"/>
</dbReference>
<proteinExistence type="predicted"/>
<reference evidence="1 2" key="1">
    <citation type="journal article" date="2015" name="Nat. Commun.">
        <title>Lucilia cuprina genome unlocks parasitic fly biology to underpin future interventions.</title>
        <authorList>
            <person name="Anstead C.A."/>
            <person name="Korhonen P.K."/>
            <person name="Young N.D."/>
            <person name="Hall R.S."/>
            <person name="Jex A.R."/>
            <person name="Murali S.C."/>
            <person name="Hughes D.S."/>
            <person name="Lee S.F."/>
            <person name="Perry T."/>
            <person name="Stroehlein A.J."/>
            <person name="Ansell B.R."/>
            <person name="Breugelmans B."/>
            <person name="Hofmann A."/>
            <person name="Qu J."/>
            <person name="Dugan S."/>
            <person name="Lee S.L."/>
            <person name="Chao H."/>
            <person name="Dinh H."/>
            <person name="Han Y."/>
            <person name="Doddapaneni H.V."/>
            <person name="Worley K.C."/>
            <person name="Muzny D.M."/>
            <person name="Ioannidis P."/>
            <person name="Waterhouse R.M."/>
            <person name="Zdobnov E.M."/>
            <person name="James P.J."/>
            <person name="Bagnall N.H."/>
            <person name="Kotze A.C."/>
            <person name="Gibbs R.A."/>
            <person name="Richards S."/>
            <person name="Batterham P."/>
            <person name="Gasser R.B."/>
        </authorList>
    </citation>
    <scope>NUCLEOTIDE SEQUENCE [LARGE SCALE GENOMIC DNA]</scope>
    <source>
        <strain evidence="1 2">LS</strain>
        <tissue evidence="1">Full body</tissue>
    </source>
</reference>
<dbReference type="OrthoDB" id="6021714at2759"/>
<dbReference type="OMA" id="RDFHHNP"/>
<evidence type="ECO:0000313" key="2">
    <source>
        <dbReference type="Proteomes" id="UP000037069"/>
    </source>
</evidence>